<feature type="disulfide bond" evidence="5">
    <location>
        <begin position="124"/>
        <end position="134"/>
    </location>
</feature>
<dbReference type="PROSITE" id="PS01186">
    <property type="entry name" value="EGF_2"/>
    <property type="match status" value="3"/>
</dbReference>
<keyword evidence="2" id="KW-0732">Signal</keyword>
<dbReference type="InterPro" id="IPR013111">
    <property type="entry name" value="EGF_extracell"/>
</dbReference>
<dbReference type="FunFam" id="2.10.25.10:FF:000590">
    <property type="entry name" value="von Willebrand factor D and EGF domains"/>
    <property type="match status" value="1"/>
</dbReference>
<gene>
    <name evidence="7" type="primary">Vwde_0</name>
    <name evidence="7" type="ORF">URIAAL_R12153</name>
</gene>
<feature type="domain" description="EGF-like" evidence="6">
    <location>
        <begin position="1"/>
        <end position="25"/>
    </location>
</feature>
<feature type="domain" description="EGF-like" evidence="6">
    <location>
        <begin position="88"/>
        <end position="120"/>
    </location>
</feature>
<evidence type="ECO:0000313" key="8">
    <source>
        <dbReference type="Proteomes" id="UP000535478"/>
    </source>
</evidence>
<name>A0A7L3TYS8_URIAL</name>
<dbReference type="PROSITE" id="PS00022">
    <property type="entry name" value="EGF_1"/>
    <property type="match status" value="3"/>
</dbReference>
<comment type="caution">
    <text evidence="5">Lacks conserved residue(s) required for the propagation of feature annotation.</text>
</comment>
<comment type="caution">
    <text evidence="7">The sequence shown here is derived from an EMBL/GenBank/DDBJ whole genome shotgun (WGS) entry which is preliminary data.</text>
</comment>
<dbReference type="GO" id="GO:0009986">
    <property type="term" value="C:cell surface"/>
    <property type="evidence" value="ECO:0007669"/>
    <property type="project" value="TreeGrafter"/>
</dbReference>
<evidence type="ECO:0000256" key="5">
    <source>
        <dbReference type="PROSITE-ProRule" id="PRU00076"/>
    </source>
</evidence>
<accession>A0A7L3TYS8</accession>
<feature type="non-terminal residue" evidence="7">
    <location>
        <position position="1"/>
    </location>
</feature>
<feature type="disulfide bond" evidence="5">
    <location>
        <begin position="15"/>
        <end position="24"/>
    </location>
</feature>
<dbReference type="GO" id="GO:0005102">
    <property type="term" value="F:signaling receptor binding"/>
    <property type="evidence" value="ECO:0007669"/>
    <property type="project" value="TreeGrafter"/>
</dbReference>
<reference evidence="7 8" key="1">
    <citation type="submission" date="2019-09" db="EMBL/GenBank/DDBJ databases">
        <title>Bird 10,000 Genomes (B10K) Project - Family phase.</title>
        <authorList>
            <person name="Zhang G."/>
        </authorList>
    </citation>
    <scope>NUCLEOTIDE SEQUENCE [LARGE SCALE GENOMIC DNA]</scope>
    <source>
        <strain evidence="7">OUT-0019</strain>
        <tissue evidence="7">Blood</tissue>
    </source>
</reference>
<feature type="disulfide bond" evidence="5">
    <location>
        <begin position="92"/>
        <end position="102"/>
    </location>
</feature>
<dbReference type="AlphaFoldDB" id="A0A7L3TYS8"/>
<proteinExistence type="predicted"/>
<dbReference type="PANTHER" id="PTHR14949">
    <property type="entry name" value="EGF-LIKE-DOMAIN, MULTIPLE 7, 8"/>
    <property type="match status" value="1"/>
</dbReference>
<dbReference type="Gene3D" id="2.10.25.10">
    <property type="entry name" value="Laminin"/>
    <property type="match status" value="4"/>
</dbReference>
<dbReference type="PROSITE" id="PS50026">
    <property type="entry name" value="EGF_3"/>
    <property type="match status" value="3"/>
</dbReference>
<feature type="disulfide bond" evidence="5">
    <location>
        <begin position="142"/>
        <end position="151"/>
    </location>
</feature>
<dbReference type="InterPro" id="IPR000742">
    <property type="entry name" value="EGF"/>
</dbReference>
<dbReference type="InterPro" id="IPR050969">
    <property type="entry name" value="Dev_Signal_Modulators"/>
</dbReference>
<dbReference type="SMART" id="SM00181">
    <property type="entry name" value="EGF"/>
    <property type="match status" value="4"/>
</dbReference>
<keyword evidence="4 5" id="KW-1015">Disulfide bond</keyword>
<feature type="domain" description="EGF-like" evidence="6">
    <location>
        <begin position="121"/>
        <end position="152"/>
    </location>
</feature>
<dbReference type="SUPFAM" id="SSF57196">
    <property type="entry name" value="EGF/Laminin"/>
    <property type="match status" value="3"/>
</dbReference>
<keyword evidence="3" id="KW-0677">Repeat</keyword>
<evidence type="ECO:0000256" key="3">
    <source>
        <dbReference type="ARBA" id="ARBA00022737"/>
    </source>
</evidence>
<dbReference type="InterPro" id="IPR013032">
    <property type="entry name" value="EGF-like_CS"/>
</dbReference>
<protein>
    <submittedName>
        <fullName evidence="7">VWDE protein</fullName>
    </submittedName>
</protein>
<organism evidence="7 8">
    <name type="scientific">Uria aalge</name>
    <name type="common">Common mure</name>
    <name type="synonym">Colymbus aalge</name>
    <dbReference type="NCBI Taxonomy" id="13746"/>
    <lineage>
        <taxon>Eukaryota</taxon>
        <taxon>Metazoa</taxon>
        <taxon>Chordata</taxon>
        <taxon>Craniata</taxon>
        <taxon>Vertebrata</taxon>
        <taxon>Euteleostomi</taxon>
        <taxon>Archelosauria</taxon>
        <taxon>Archosauria</taxon>
        <taxon>Dinosauria</taxon>
        <taxon>Saurischia</taxon>
        <taxon>Theropoda</taxon>
        <taxon>Coelurosauria</taxon>
        <taxon>Aves</taxon>
        <taxon>Neognathae</taxon>
        <taxon>Neoaves</taxon>
        <taxon>Charadriiformes</taxon>
        <taxon>Alcidae</taxon>
        <taxon>Uria</taxon>
    </lineage>
</organism>
<dbReference type="EMBL" id="VZUE01000069">
    <property type="protein sequence ID" value="NXV44425.1"/>
    <property type="molecule type" value="Genomic_DNA"/>
</dbReference>
<dbReference type="Pfam" id="PF07974">
    <property type="entry name" value="EGF_2"/>
    <property type="match status" value="1"/>
</dbReference>
<evidence type="ECO:0000256" key="1">
    <source>
        <dbReference type="ARBA" id="ARBA00022536"/>
    </source>
</evidence>
<keyword evidence="1 5" id="KW-0245">EGF-like domain</keyword>
<evidence type="ECO:0000256" key="4">
    <source>
        <dbReference type="ARBA" id="ARBA00023157"/>
    </source>
</evidence>
<feature type="non-terminal residue" evidence="7">
    <location>
        <position position="154"/>
    </location>
</feature>
<evidence type="ECO:0000313" key="7">
    <source>
        <dbReference type="EMBL" id="NXV44425.1"/>
    </source>
</evidence>
<evidence type="ECO:0000256" key="2">
    <source>
        <dbReference type="ARBA" id="ARBA00022729"/>
    </source>
</evidence>
<dbReference type="Pfam" id="PF12661">
    <property type="entry name" value="hEGF"/>
    <property type="match status" value="3"/>
</dbReference>
<dbReference type="Proteomes" id="UP000535478">
    <property type="component" value="Unassembled WGS sequence"/>
</dbReference>
<keyword evidence="8" id="KW-1185">Reference proteome</keyword>
<dbReference type="GO" id="GO:0005576">
    <property type="term" value="C:extracellular region"/>
    <property type="evidence" value="ECO:0007669"/>
    <property type="project" value="TreeGrafter"/>
</dbReference>
<dbReference type="PANTHER" id="PTHR14949:SF53">
    <property type="entry name" value="VON WILLEBRAND FACTOR D AND EGF DOMAIN-CONTAINING PROTEIN"/>
    <property type="match status" value="1"/>
</dbReference>
<sequence length="154" mass="16595">CQNGGTCLARNLCTCPYGFVGPRCDTSKQKSTREEYRTFLLLCLDVMLPTLPDPVSAAMCDPVCLNGGSCTKPDVCLCPRGFFGAQCQNAVCSPPCKNGGHCMRNNVCTCPDGYTGRRCEKSVCEPRCMNGGRCVGPNVCSCPSGWRGKRCNTR</sequence>
<evidence type="ECO:0000259" key="6">
    <source>
        <dbReference type="PROSITE" id="PS50026"/>
    </source>
</evidence>
<feature type="disulfide bond" evidence="5">
    <location>
        <begin position="110"/>
        <end position="119"/>
    </location>
</feature>